<gene>
    <name evidence="2" type="primary">LOC112453611</name>
</gene>
<organism evidence="1 2">
    <name type="scientific">Temnothorax curvispinosus</name>
    <dbReference type="NCBI Taxonomy" id="300111"/>
    <lineage>
        <taxon>Eukaryota</taxon>
        <taxon>Metazoa</taxon>
        <taxon>Ecdysozoa</taxon>
        <taxon>Arthropoda</taxon>
        <taxon>Hexapoda</taxon>
        <taxon>Insecta</taxon>
        <taxon>Pterygota</taxon>
        <taxon>Neoptera</taxon>
        <taxon>Endopterygota</taxon>
        <taxon>Hymenoptera</taxon>
        <taxon>Apocrita</taxon>
        <taxon>Aculeata</taxon>
        <taxon>Formicoidea</taxon>
        <taxon>Formicidae</taxon>
        <taxon>Myrmicinae</taxon>
        <taxon>Temnothorax</taxon>
    </lineage>
</organism>
<dbReference type="GeneID" id="112453611"/>
<dbReference type="AlphaFoldDB" id="A0A6J1PLK0"/>
<sequence length="245" mass="28230">MELDELERSVKRLNAVVDGFPIGAASLDDFKPIEEKIRAARESLMRLNARSLMLRAKYKQYIDNGREEDEDEAGDALQSVVSDTLINAKAIKLCLHSTTVLSILSNKEGNAEDQEKLHTYMSKLLSLNDSVLTIQKTIEEASRVQLDLKVECQKTLFNYKNFLKEQEQLRSERLQKTNPGIVENKDKMERTIRKINIMKKLIRNFVAVSGYMLAKEPILLKMLENHRELMNIETIVKMSQSNEER</sequence>
<reference evidence="2" key="1">
    <citation type="submission" date="2025-08" db="UniProtKB">
        <authorList>
            <consortium name="RefSeq"/>
        </authorList>
    </citation>
    <scope>IDENTIFICATION</scope>
    <source>
        <tissue evidence="2">Whole body</tissue>
    </source>
</reference>
<accession>A0A6J1PLK0</accession>
<dbReference type="RefSeq" id="XP_024870226.1">
    <property type="nucleotide sequence ID" value="XM_025014458.1"/>
</dbReference>
<evidence type="ECO:0000313" key="1">
    <source>
        <dbReference type="Proteomes" id="UP000504618"/>
    </source>
</evidence>
<evidence type="ECO:0000313" key="2">
    <source>
        <dbReference type="RefSeq" id="XP_024870226.1"/>
    </source>
</evidence>
<dbReference type="OrthoDB" id="7671388at2759"/>
<protein>
    <submittedName>
        <fullName evidence="2">Uncharacterized protein LOC112453611</fullName>
    </submittedName>
</protein>
<keyword evidence="1" id="KW-1185">Reference proteome</keyword>
<dbReference type="Proteomes" id="UP000504618">
    <property type="component" value="Unplaced"/>
</dbReference>
<proteinExistence type="predicted"/>
<name>A0A6J1PLK0_9HYME</name>